<dbReference type="Proteomes" id="UP000319432">
    <property type="component" value="Chromosome"/>
</dbReference>
<protein>
    <recommendedName>
        <fullName evidence="1">Orfx1 TULIPs domain-containing protein</fullName>
    </recommendedName>
</protein>
<evidence type="ECO:0000259" key="1">
    <source>
        <dbReference type="Pfam" id="PF26542"/>
    </source>
</evidence>
<evidence type="ECO:0000313" key="3">
    <source>
        <dbReference type="Proteomes" id="UP000319432"/>
    </source>
</evidence>
<name>A0A518V459_BRELA</name>
<feature type="domain" description="Orfx1 TULIPs" evidence="1">
    <location>
        <begin position="1"/>
        <end position="140"/>
    </location>
</feature>
<keyword evidence="3" id="KW-1185">Reference proteome</keyword>
<sequence length="140" mass="16734">MSTVFPYYFDDGQTTFHGTFSISKLKQAYHDNYDYFQLHFLEGTFFIKDVYQTKIYEENFKGKKAVIALKKEYLQEEPSTYEKQICFTSPNRAKRNQYEVMVVNADMEEKLPTKKMLHWLLHDPIKNLFIGNEKYLVTIT</sequence>
<organism evidence="2 3">
    <name type="scientific">Brevibacillus laterosporus</name>
    <name type="common">Bacillus laterosporus</name>
    <dbReference type="NCBI Taxonomy" id="1465"/>
    <lineage>
        <taxon>Bacteria</taxon>
        <taxon>Bacillati</taxon>
        <taxon>Bacillota</taxon>
        <taxon>Bacilli</taxon>
        <taxon>Bacillales</taxon>
        <taxon>Paenibacillaceae</taxon>
        <taxon>Brevibacillus</taxon>
    </lineage>
</organism>
<evidence type="ECO:0000313" key="2">
    <source>
        <dbReference type="EMBL" id="QDX91769.1"/>
    </source>
</evidence>
<accession>A0A518V459</accession>
<dbReference type="AlphaFoldDB" id="A0A518V459"/>
<proteinExistence type="predicted"/>
<reference evidence="2 3" key="1">
    <citation type="submission" date="2018-11" db="EMBL/GenBank/DDBJ databases">
        <title>Phylogenetic determinants of toxin gene distribution in genomes of Brevibacillus laterosporus.</title>
        <authorList>
            <person name="Glare T.R."/>
            <person name="Durrant A."/>
            <person name="Berry C."/>
            <person name="Palma L."/>
            <person name="Ormskirk M."/>
            <person name="Cox M.O."/>
        </authorList>
    </citation>
    <scope>NUCLEOTIDE SEQUENCE [LARGE SCALE GENOMIC DNA]</scope>
    <source>
        <strain evidence="2 3">1821L</strain>
    </source>
</reference>
<dbReference type="OrthoDB" id="2679863at2"/>
<dbReference type="EMBL" id="CP033464">
    <property type="protein sequence ID" value="QDX91769.1"/>
    <property type="molecule type" value="Genomic_DNA"/>
</dbReference>
<gene>
    <name evidence="2" type="ORF">EEL30_04930</name>
</gene>
<dbReference type="Pfam" id="PF26542">
    <property type="entry name" value="Orfx1"/>
    <property type="match status" value="1"/>
</dbReference>
<dbReference type="InterPro" id="IPR058823">
    <property type="entry name" value="Orfx1"/>
</dbReference>